<comment type="caution">
    <text evidence="1">The sequence shown here is derived from an EMBL/GenBank/DDBJ whole genome shotgun (WGS) entry which is preliminary data.</text>
</comment>
<accession>A0ABR3BMA6</accession>
<dbReference type="GeneID" id="91992841"/>
<keyword evidence="2" id="KW-1185">Reference proteome</keyword>
<dbReference type="EMBL" id="ATAM02000011">
    <property type="protein sequence ID" value="KAL0242357.1"/>
    <property type="molecule type" value="Genomic_DNA"/>
</dbReference>
<protein>
    <submittedName>
        <fullName evidence="1">Uncharacterized protein</fullName>
    </submittedName>
</protein>
<dbReference type="RefSeq" id="XP_066611739.1">
    <property type="nucleotide sequence ID" value="XM_066760435.1"/>
</dbReference>
<reference evidence="2" key="1">
    <citation type="submission" date="2015-01" db="EMBL/GenBank/DDBJ databases">
        <title>The Genome Sequence of Cryptococcus gattii MMRL2647.</title>
        <authorList>
            <consortium name="The Broad Institute Genomics Platform"/>
            <person name="Cuomo C."/>
            <person name="Litvintseva A."/>
            <person name="Chen Y."/>
            <person name="Heitman J."/>
            <person name="Sun S."/>
            <person name="Springer D."/>
            <person name="Dromer F."/>
            <person name="Young S."/>
            <person name="Zeng Q."/>
            <person name="Gargeya S."/>
            <person name="Abouelleil A."/>
            <person name="Alvarado L."/>
            <person name="Chapman S.B."/>
            <person name="Gainer-Dewar J."/>
            <person name="Goldberg J."/>
            <person name="Griggs A."/>
            <person name="Gujja S."/>
            <person name="Hansen M."/>
            <person name="Howarth C."/>
            <person name="Imamovic A."/>
            <person name="Larimer J."/>
            <person name="Murphy C."/>
            <person name="Naylor J."/>
            <person name="Pearson M."/>
            <person name="Priest M."/>
            <person name="Roberts A."/>
            <person name="Saif S."/>
            <person name="Shea T."/>
            <person name="Sykes S."/>
            <person name="Wortman J."/>
            <person name="Nusbaum C."/>
            <person name="Birren B."/>
        </authorList>
    </citation>
    <scope>NUCLEOTIDE SEQUENCE [LARGE SCALE GENOMIC DNA]</scope>
    <source>
        <strain evidence="2">IND107</strain>
    </source>
</reference>
<sequence>MDTGHYSSNCGLLVQLGSIMSLIRSTIRLSRPSVSFTRFLHSSCRVLASEVPPNPFEDPIFKAFADRVKQHQGAVDAMKGLMSVMQQKGFDKNKKPTMMQMIEMASDKDLKAAASVLMSELQKAGVNQTEAMVIFKKASSR</sequence>
<organism evidence="1 2">
    <name type="scientific">Cryptococcus tetragattii IND107</name>
    <dbReference type="NCBI Taxonomy" id="1296105"/>
    <lineage>
        <taxon>Eukaryota</taxon>
        <taxon>Fungi</taxon>
        <taxon>Dikarya</taxon>
        <taxon>Basidiomycota</taxon>
        <taxon>Agaricomycotina</taxon>
        <taxon>Tremellomycetes</taxon>
        <taxon>Tremellales</taxon>
        <taxon>Cryptococcaceae</taxon>
        <taxon>Cryptococcus</taxon>
        <taxon>Cryptococcus gattii species complex</taxon>
    </lineage>
</organism>
<gene>
    <name evidence="1" type="ORF">I308_105986</name>
</gene>
<name>A0ABR3BMA6_9TREE</name>
<evidence type="ECO:0000313" key="2">
    <source>
        <dbReference type="Proteomes" id="UP000054399"/>
    </source>
</evidence>
<dbReference type="Proteomes" id="UP000054399">
    <property type="component" value="Unassembled WGS sequence"/>
</dbReference>
<proteinExistence type="predicted"/>
<reference evidence="1 2" key="2">
    <citation type="submission" date="2024-01" db="EMBL/GenBank/DDBJ databases">
        <title>Comparative genomics of Cryptococcus and Kwoniella reveals pathogenesis evolution and contrasting modes of karyotype evolution via chromosome fusion or intercentromeric recombination.</title>
        <authorList>
            <person name="Coelho M.A."/>
            <person name="David-Palma M."/>
            <person name="Shea T."/>
            <person name="Bowers K."/>
            <person name="Mcginley-Smith S."/>
            <person name="Mohammad A.W."/>
            <person name="Gnirke A."/>
            <person name="Yurkov A.M."/>
            <person name="Nowrousian M."/>
            <person name="Sun S."/>
            <person name="Cuomo C.A."/>
            <person name="Heitman J."/>
        </authorList>
    </citation>
    <scope>NUCLEOTIDE SEQUENCE [LARGE SCALE GENOMIC DNA]</scope>
    <source>
        <strain evidence="1 2">IND107</strain>
    </source>
</reference>
<evidence type="ECO:0000313" key="1">
    <source>
        <dbReference type="EMBL" id="KAL0242357.1"/>
    </source>
</evidence>